<keyword evidence="8" id="KW-1185">Reference proteome</keyword>
<comment type="subcellular location">
    <subcellularLocation>
        <location evidence="1">Cell membrane</location>
        <topology evidence="1">Multi-pass membrane protein</topology>
    </subcellularLocation>
</comment>
<dbReference type="OrthoDB" id="262519at2"/>
<proteinExistence type="predicted"/>
<dbReference type="PANTHER" id="PTHR33529">
    <property type="entry name" value="SLR0882 PROTEIN-RELATED"/>
    <property type="match status" value="1"/>
</dbReference>
<keyword evidence="2" id="KW-1003">Cell membrane</keyword>
<feature type="transmembrane region" description="Helical" evidence="6">
    <location>
        <begin position="317"/>
        <end position="339"/>
    </location>
</feature>
<feature type="transmembrane region" description="Helical" evidence="6">
    <location>
        <begin position="63"/>
        <end position="87"/>
    </location>
</feature>
<feature type="transmembrane region" description="Helical" evidence="6">
    <location>
        <begin position="351"/>
        <end position="369"/>
    </location>
</feature>
<dbReference type="HOGENOM" id="CLU_739413_0_0_0"/>
<dbReference type="GO" id="GO:0015920">
    <property type="term" value="P:lipopolysaccharide transport"/>
    <property type="evidence" value="ECO:0007669"/>
    <property type="project" value="TreeGrafter"/>
</dbReference>
<dbReference type="AlphaFoldDB" id="F0SHV9"/>
<dbReference type="RefSeq" id="WP_013628314.1">
    <property type="nucleotide sequence ID" value="NC_015174.1"/>
</dbReference>
<dbReference type="Proteomes" id="UP000006860">
    <property type="component" value="Chromosome"/>
</dbReference>
<organism evidence="7 8">
    <name type="scientific">Rubinisphaera brasiliensis (strain ATCC 49424 / DSM 5305 / JCM 21570 / IAM 15109 / NBRC 103401 / IFAM 1448)</name>
    <name type="common">Planctomyces brasiliensis</name>
    <dbReference type="NCBI Taxonomy" id="756272"/>
    <lineage>
        <taxon>Bacteria</taxon>
        <taxon>Pseudomonadati</taxon>
        <taxon>Planctomycetota</taxon>
        <taxon>Planctomycetia</taxon>
        <taxon>Planctomycetales</taxon>
        <taxon>Planctomycetaceae</taxon>
        <taxon>Rubinisphaera</taxon>
    </lineage>
</organism>
<reference evidence="8" key="1">
    <citation type="submission" date="2011-02" db="EMBL/GenBank/DDBJ databases">
        <title>The complete genome of Planctomyces brasiliensis DSM 5305.</title>
        <authorList>
            <person name="Lucas S."/>
            <person name="Copeland A."/>
            <person name="Lapidus A."/>
            <person name="Bruce D."/>
            <person name="Goodwin L."/>
            <person name="Pitluck S."/>
            <person name="Kyrpides N."/>
            <person name="Mavromatis K."/>
            <person name="Pagani I."/>
            <person name="Ivanova N."/>
            <person name="Ovchinnikova G."/>
            <person name="Lu M."/>
            <person name="Detter J.C."/>
            <person name="Han C."/>
            <person name="Land M."/>
            <person name="Hauser L."/>
            <person name="Markowitz V."/>
            <person name="Cheng J.-F."/>
            <person name="Hugenholtz P."/>
            <person name="Woyke T."/>
            <person name="Wu D."/>
            <person name="Tindall B."/>
            <person name="Pomrenke H.G."/>
            <person name="Brambilla E."/>
            <person name="Klenk H.-P."/>
            <person name="Eisen J.A."/>
        </authorList>
    </citation>
    <scope>NUCLEOTIDE SEQUENCE [LARGE SCALE GENOMIC DNA]</scope>
    <source>
        <strain evidence="8">ATCC 49424 / DSM 5305 / JCM 21570 / NBRC 103401 / IFAM 1448</strain>
    </source>
</reference>
<gene>
    <name evidence="7" type="ordered locus">Plabr_1985</name>
</gene>
<dbReference type="KEGG" id="pbs:Plabr_1985"/>
<evidence type="ECO:0000313" key="8">
    <source>
        <dbReference type="Proteomes" id="UP000006860"/>
    </source>
</evidence>
<feature type="transmembrane region" description="Helical" evidence="6">
    <location>
        <begin position="12"/>
        <end position="31"/>
    </location>
</feature>
<keyword evidence="5 6" id="KW-0472">Membrane</keyword>
<name>F0SHV9_RUBBR</name>
<dbReference type="InterPro" id="IPR005495">
    <property type="entry name" value="LptG/LptF_permease"/>
</dbReference>
<dbReference type="GO" id="GO:0043190">
    <property type="term" value="C:ATP-binding cassette (ABC) transporter complex"/>
    <property type="evidence" value="ECO:0007669"/>
    <property type="project" value="TreeGrafter"/>
</dbReference>
<accession>F0SHV9</accession>
<keyword evidence="4 6" id="KW-1133">Transmembrane helix</keyword>
<evidence type="ECO:0000256" key="4">
    <source>
        <dbReference type="ARBA" id="ARBA00022989"/>
    </source>
</evidence>
<evidence type="ECO:0000313" key="7">
    <source>
        <dbReference type="EMBL" id="ADY59589.1"/>
    </source>
</evidence>
<feature type="transmembrane region" description="Helical" evidence="6">
    <location>
        <begin position="293"/>
        <end position="311"/>
    </location>
</feature>
<dbReference type="STRING" id="756272.Plabr_1985"/>
<evidence type="ECO:0000256" key="2">
    <source>
        <dbReference type="ARBA" id="ARBA00022475"/>
    </source>
</evidence>
<evidence type="ECO:0000256" key="3">
    <source>
        <dbReference type="ARBA" id="ARBA00022692"/>
    </source>
</evidence>
<evidence type="ECO:0000256" key="1">
    <source>
        <dbReference type="ARBA" id="ARBA00004651"/>
    </source>
</evidence>
<dbReference type="eggNOG" id="COG0795">
    <property type="taxonomic scope" value="Bacteria"/>
</dbReference>
<evidence type="ECO:0000256" key="6">
    <source>
        <dbReference type="SAM" id="Phobius"/>
    </source>
</evidence>
<dbReference type="EMBL" id="CP002546">
    <property type="protein sequence ID" value="ADY59589.1"/>
    <property type="molecule type" value="Genomic_DNA"/>
</dbReference>
<dbReference type="PANTHER" id="PTHR33529:SF2">
    <property type="entry name" value="LIPOPOLYSACCHARIDE EXPORT SYSTEM PERMEASE PROTEIN LPTG"/>
    <property type="match status" value="1"/>
</dbReference>
<keyword evidence="3 6" id="KW-0812">Transmembrane</keyword>
<evidence type="ECO:0000256" key="5">
    <source>
        <dbReference type="ARBA" id="ARBA00023136"/>
    </source>
</evidence>
<sequence>MLTIFERSVFRQFLFVNAVFLCVIMGLFTIIDLFDNVDDFVNHSGEGGFPVIAMKIVGYYGKMGLFIFDAAAVPMIAISLLTTMLMLKRKGQIKPFLSAGIPAYRVLTPALLCGVCVMTGLKMANREILLGNAVHHLHATRGKSQSQHRVAPRYDHASHILIDGWAVYPEASRIEQAAFVLPPEIAGNDMICLKAAEAKFYPKQGKRPSGWLLRQSEPKIDSIPLTEAGRQYVIRSRQPENVFVVSDVSPDLIYKAKESSAFLSTRQLLLRIRSPAIDSNTARDLEFNLHARIVEPVLTGLMVWIAIPLILRKESRGMIIAAGNCGLWLFIVIASTYAVRFMASGSLVTPVQAAWLPLYLATPMAVWLVNLVET</sequence>
<protein>
    <submittedName>
        <fullName evidence="7">Permease YjgP/YjgQ family protein</fullName>
    </submittedName>
</protein>
<dbReference type="Pfam" id="PF03739">
    <property type="entry name" value="LptF_LptG"/>
    <property type="match status" value="2"/>
</dbReference>